<reference evidence="3" key="1">
    <citation type="submission" date="2021-03" db="EMBL/GenBank/DDBJ databases">
        <authorList>
            <person name="So Y."/>
        </authorList>
    </citation>
    <scope>NUCLEOTIDE SEQUENCE</scope>
    <source>
        <strain evidence="3">SG15</strain>
    </source>
</reference>
<evidence type="ECO:0000256" key="1">
    <source>
        <dbReference type="ARBA" id="ARBA00006987"/>
    </source>
</evidence>
<evidence type="ECO:0008006" key="5">
    <source>
        <dbReference type="Google" id="ProtNLM"/>
    </source>
</evidence>
<dbReference type="Gene3D" id="3.40.190.10">
    <property type="entry name" value="Periplasmic binding protein-like II"/>
    <property type="match status" value="1"/>
</dbReference>
<dbReference type="Pfam" id="PF03401">
    <property type="entry name" value="TctC"/>
    <property type="match status" value="1"/>
</dbReference>
<feature type="signal peptide" evidence="2">
    <location>
        <begin position="1"/>
        <end position="24"/>
    </location>
</feature>
<name>A0A940N220_9PROT</name>
<evidence type="ECO:0000313" key="3">
    <source>
        <dbReference type="EMBL" id="MBP0496551.1"/>
    </source>
</evidence>
<accession>A0A940N220</accession>
<comment type="similarity">
    <text evidence="1">Belongs to the UPF0065 (bug) family.</text>
</comment>
<evidence type="ECO:0000313" key="4">
    <source>
        <dbReference type="Proteomes" id="UP000677537"/>
    </source>
</evidence>
<protein>
    <recommendedName>
        <fullName evidence="5">Tripartite tricarboxylate transporter substrate binding protein</fullName>
    </recommendedName>
</protein>
<keyword evidence="4" id="KW-1185">Reference proteome</keyword>
<gene>
    <name evidence="3" type="ORF">J5Y10_27495</name>
</gene>
<evidence type="ECO:0000256" key="2">
    <source>
        <dbReference type="SAM" id="SignalP"/>
    </source>
</evidence>
<dbReference type="Gene3D" id="3.40.190.150">
    <property type="entry name" value="Bordetella uptake gene, domain 1"/>
    <property type="match status" value="1"/>
</dbReference>
<dbReference type="AlphaFoldDB" id="A0A940N220"/>
<dbReference type="InterPro" id="IPR005064">
    <property type="entry name" value="BUG"/>
</dbReference>
<feature type="chain" id="PRO_5037252554" description="Tripartite tricarboxylate transporter substrate binding protein" evidence="2">
    <location>
        <begin position="25"/>
        <end position="151"/>
    </location>
</feature>
<dbReference type="EMBL" id="JAGIZA010000050">
    <property type="protein sequence ID" value="MBP0496551.1"/>
    <property type="molecule type" value="Genomic_DNA"/>
</dbReference>
<comment type="caution">
    <text evidence="3">The sequence shown here is derived from an EMBL/GenBank/DDBJ whole genome shotgun (WGS) entry which is preliminary data.</text>
</comment>
<dbReference type="PANTHER" id="PTHR42928:SF5">
    <property type="entry name" value="BLR1237 PROTEIN"/>
    <property type="match status" value="1"/>
</dbReference>
<keyword evidence="2" id="KW-0732">Signal</keyword>
<proteinExistence type="inferred from homology"/>
<dbReference type="PANTHER" id="PTHR42928">
    <property type="entry name" value="TRICARBOXYLATE-BINDING PROTEIN"/>
    <property type="match status" value="1"/>
</dbReference>
<sequence length="151" mass="15600">MQRRTLLSGLVGGAVGSLAGPAAAQYPDRSVRLIVPFPPGGPTDVFARVLAERLGTSWGKPVVVENRAGGGTIVGTNAVVKAPPDGYTLGRVISAFTINPAMNPSLPYDTLADLAPVSRVAAQPLVLVGHPSLRAKDLAELVDLSKREPDG</sequence>
<organism evidence="3 4">
    <name type="scientific">Roseomonas indoligenes</name>
    <dbReference type="NCBI Taxonomy" id="2820811"/>
    <lineage>
        <taxon>Bacteria</taxon>
        <taxon>Pseudomonadati</taxon>
        <taxon>Pseudomonadota</taxon>
        <taxon>Alphaproteobacteria</taxon>
        <taxon>Acetobacterales</taxon>
        <taxon>Roseomonadaceae</taxon>
        <taxon>Roseomonas</taxon>
    </lineage>
</organism>
<dbReference type="Proteomes" id="UP000677537">
    <property type="component" value="Unassembled WGS sequence"/>
</dbReference>
<dbReference type="InterPro" id="IPR042100">
    <property type="entry name" value="Bug_dom1"/>
</dbReference>